<gene>
    <name evidence="3" type="ORF">GSF22_22220</name>
</gene>
<keyword evidence="2" id="KW-0472">Membrane</keyword>
<evidence type="ECO:0000313" key="4">
    <source>
        <dbReference type="Proteomes" id="UP000823521"/>
    </source>
</evidence>
<keyword evidence="4" id="KW-1185">Reference proteome</keyword>
<dbReference type="Proteomes" id="UP000823521">
    <property type="component" value="Unassembled WGS sequence"/>
</dbReference>
<name>A0ABS3VW61_MICEH</name>
<evidence type="ECO:0000256" key="1">
    <source>
        <dbReference type="SAM" id="MobiDB-lite"/>
    </source>
</evidence>
<feature type="region of interest" description="Disordered" evidence="1">
    <location>
        <begin position="1"/>
        <end position="31"/>
    </location>
</feature>
<feature type="transmembrane region" description="Helical" evidence="2">
    <location>
        <begin position="57"/>
        <end position="74"/>
    </location>
</feature>
<comment type="caution">
    <text evidence="3">The sequence shown here is derived from an EMBL/GenBank/DDBJ whole genome shotgun (WGS) entry which is preliminary data.</text>
</comment>
<keyword evidence="2" id="KW-0812">Transmembrane</keyword>
<dbReference type="EMBL" id="WVUH01000221">
    <property type="protein sequence ID" value="MBO4208706.1"/>
    <property type="molecule type" value="Genomic_DNA"/>
</dbReference>
<reference evidence="3 4" key="1">
    <citation type="submission" date="2019-12" db="EMBL/GenBank/DDBJ databases">
        <title>Whole genome sequencing of endophytic Actinobacterium Micromonospora sp. MPMI6T.</title>
        <authorList>
            <person name="Evv R."/>
            <person name="Podile A.R."/>
        </authorList>
    </citation>
    <scope>NUCLEOTIDE SEQUENCE [LARGE SCALE GENOMIC DNA]</scope>
    <source>
        <strain evidence="3 4">MPMI6</strain>
    </source>
</reference>
<evidence type="ECO:0000256" key="2">
    <source>
        <dbReference type="SAM" id="Phobius"/>
    </source>
</evidence>
<accession>A0ABS3VW61</accession>
<keyword evidence="2" id="KW-1133">Transmembrane helix</keyword>
<protein>
    <recommendedName>
        <fullName evidence="5">DUF4129 domain-containing protein</fullName>
    </recommendedName>
</protein>
<evidence type="ECO:0000313" key="3">
    <source>
        <dbReference type="EMBL" id="MBO4208706.1"/>
    </source>
</evidence>
<proteinExistence type="predicted"/>
<evidence type="ECO:0008006" key="5">
    <source>
        <dbReference type="Google" id="ProtNLM"/>
    </source>
</evidence>
<dbReference type="RefSeq" id="WP_208815688.1">
    <property type="nucleotide sequence ID" value="NZ_WVUH01000221.1"/>
</dbReference>
<feature type="compositionally biased region" description="Basic and acidic residues" evidence="1">
    <location>
        <begin position="11"/>
        <end position="29"/>
    </location>
</feature>
<organism evidence="3 4">
    <name type="scientific">Micromonospora echinofusca</name>
    <dbReference type="NCBI Taxonomy" id="47858"/>
    <lineage>
        <taxon>Bacteria</taxon>
        <taxon>Bacillati</taxon>
        <taxon>Actinomycetota</taxon>
        <taxon>Actinomycetes</taxon>
        <taxon>Micromonosporales</taxon>
        <taxon>Micromonosporaceae</taxon>
        <taxon>Micromonospora</taxon>
    </lineage>
</organism>
<sequence>MSQSSASIDDLLQHEEEPVGDEPGRRERPGLGGWLRTAASAGALTAVTIVGMRLFGVALPVVAVLSGWLALLLLRRVTGPLRPPPPGRRRSYSGGEDDSRYRFSGEDALGRAVARWERRLAWSQGEPDRFARGVLPPLGELADDRLRQRHGLDRRSDPTRARALLGEEVWALLDTTTTRHTPSPRDLAAVIARLEKV</sequence>